<organism evidence="6 7">
    <name type="scientific">Hyaloscypha hepaticicola</name>
    <dbReference type="NCBI Taxonomy" id="2082293"/>
    <lineage>
        <taxon>Eukaryota</taxon>
        <taxon>Fungi</taxon>
        <taxon>Dikarya</taxon>
        <taxon>Ascomycota</taxon>
        <taxon>Pezizomycotina</taxon>
        <taxon>Leotiomycetes</taxon>
        <taxon>Helotiales</taxon>
        <taxon>Hyaloscyphaceae</taxon>
        <taxon>Hyaloscypha</taxon>
    </lineage>
</organism>
<dbReference type="STRING" id="1745343.A0A2J6PII0"/>
<dbReference type="InterPro" id="IPR002068">
    <property type="entry name" value="A-crystallin/Hsp20_dom"/>
</dbReference>
<evidence type="ECO:0000256" key="2">
    <source>
        <dbReference type="PROSITE-ProRule" id="PRU00285"/>
    </source>
</evidence>
<reference evidence="6 7" key="1">
    <citation type="submission" date="2016-05" db="EMBL/GenBank/DDBJ databases">
        <title>A degradative enzymes factory behind the ericoid mycorrhizal symbiosis.</title>
        <authorList>
            <consortium name="DOE Joint Genome Institute"/>
            <person name="Martino E."/>
            <person name="Morin E."/>
            <person name="Grelet G."/>
            <person name="Kuo A."/>
            <person name="Kohler A."/>
            <person name="Daghino S."/>
            <person name="Barry K."/>
            <person name="Choi C."/>
            <person name="Cichocki N."/>
            <person name="Clum A."/>
            <person name="Copeland A."/>
            <person name="Hainaut M."/>
            <person name="Haridas S."/>
            <person name="Labutti K."/>
            <person name="Lindquist E."/>
            <person name="Lipzen A."/>
            <person name="Khouja H.-R."/>
            <person name="Murat C."/>
            <person name="Ohm R."/>
            <person name="Olson A."/>
            <person name="Spatafora J."/>
            <person name="Veneault-Fourrey C."/>
            <person name="Henrissat B."/>
            <person name="Grigoriev I."/>
            <person name="Martin F."/>
            <person name="Perotto S."/>
        </authorList>
    </citation>
    <scope>NUCLEOTIDE SEQUENCE [LARGE SCALE GENOMIC DNA]</scope>
    <source>
        <strain evidence="6 7">UAMH 7357</strain>
    </source>
</reference>
<dbReference type="Gene3D" id="2.60.40.790">
    <property type="match status" value="1"/>
</dbReference>
<proteinExistence type="inferred from homology"/>
<accession>A0A2J6PII0</accession>
<protein>
    <submittedName>
        <fullName evidence="6">HSP20-like chaperone</fullName>
    </submittedName>
</protein>
<dbReference type="SUPFAM" id="SSF49764">
    <property type="entry name" value="HSP20-like chaperones"/>
    <property type="match status" value="1"/>
</dbReference>
<dbReference type="AlphaFoldDB" id="A0A2J6PII0"/>
<evidence type="ECO:0000256" key="3">
    <source>
        <dbReference type="RuleBase" id="RU003616"/>
    </source>
</evidence>
<dbReference type="PROSITE" id="PS01031">
    <property type="entry name" value="SHSP"/>
    <property type="match status" value="1"/>
</dbReference>
<evidence type="ECO:0000313" key="6">
    <source>
        <dbReference type="EMBL" id="PMD13824.1"/>
    </source>
</evidence>
<evidence type="ECO:0000256" key="4">
    <source>
        <dbReference type="SAM" id="MobiDB-lite"/>
    </source>
</evidence>
<comment type="similarity">
    <text evidence="2 3">Belongs to the small heat shock protein (HSP20) family.</text>
</comment>
<feature type="domain" description="SHSP" evidence="5">
    <location>
        <begin position="32"/>
        <end position="151"/>
    </location>
</feature>
<dbReference type="EMBL" id="KZ613527">
    <property type="protein sequence ID" value="PMD13824.1"/>
    <property type="molecule type" value="Genomic_DNA"/>
</dbReference>
<dbReference type="InterPro" id="IPR031107">
    <property type="entry name" value="Small_HSP"/>
</dbReference>
<dbReference type="OrthoDB" id="1431247at2759"/>
<feature type="compositionally biased region" description="Basic and acidic residues" evidence="4">
    <location>
        <begin position="78"/>
        <end position="98"/>
    </location>
</feature>
<evidence type="ECO:0000256" key="1">
    <source>
        <dbReference type="ARBA" id="ARBA00023016"/>
    </source>
</evidence>
<keyword evidence="7" id="KW-1185">Reference proteome</keyword>
<gene>
    <name evidence="6" type="ORF">NA56DRAFT_651471</name>
</gene>
<evidence type="ECO:0000259" key="5">
    <source>
        <dbReference type="PROSITE" id="PS01031"/>
    </source>
</evidence>
<dbReference type="Proteomes" id="UP000235672">
    <property type="component" value="Unassembled WGS sequence"/>
</dbReference>
<name>A0A2J6PII0_9HELO</name>
<evidence type="ECO:0000313" key="7">
    <source>
        <dbReference type="Proteomes" id="UP000235672"/>
    </source>
</evidence>
<dbReference type="PANTHER" id="PTHR11527">
    <property type="entry name" value="HEAT-SHOCK PROTEIN 20 FAMILY MEMBER"/>
    <property type="match status" value="1"/>
</dbReference>
<keyword evidence="1" id="KW-0346">Stress response</keyword>
<dbReference type="CDD" id="cd06464">
    <property type="entry name" value="ACD_sHsps-like"/>
    <property type="match status" value="1"/>
</dbReference>
<dbReference type="InterPro" id="IPR008978">
    <property type="entry name" value="HSP20-like_chaperone"/>
</dbReference>
<feature type="region of interest" description="Disordered" evidence="4">
    <location>
        <begin position="76"/>
        <end position="98"/>
    </location>
</feature>
<dbReference type="Pfam" id="PF00011">
    <property type="entry name" value="HSP20"/>
    <property type="match status" value="1"/>
</dbReference>
<sequence>MSLVPRSFDSDLTFTPLFRFLDEFNNFSGGLTGTQAFTPKFDIQEHKHWFSLHGELPGVPKENVEIDFTDPQTLHIHGKTEKSYESPKEGEDIEGGKIWRSERKTGEFSRMFNFPQPVDQEHVKASMKNGILSLSVPKAKKEQAHKKITIY</sequence>